<dbReference type="InterPro" id="IPR036397">
    <property type="entry name" value="RNaseH_sf"/>
</dbReference>
<dbReference type="Pfam" id="PF00075">
    <property type="entry name" value="RNase_H"/>
    <property type="match status" value="1"/>
</dbReference>
<feature type="non-terminal residue" evidence="2">
    <location>
        <position position="1"/>
    </location>
</feature>
<sequence length="94" mass="10480">KSPFQVENNYQRVKDQNLKIWVVDGSCFHTDGKPHAGYAALWIDSQKTLQGTVRPNSVQATEIVAVLVVLHEEDPGVNICICSDSDWVIQVLSE</sequence>
<accession>A0A8T1THQ6</accession>
<keyword evidence="3" id="KW-1185">Reference proteome</keyword>
<comment type="caution">
    <text evidence="2">The sequence shown here is derived from an EMBL/GenBank/DDBJ whole genome shotgun (WGS) entry which is preliminary data.</text>
</comment>
<name>A0A8T1THQ6_CHESE</name>
<proteinExistence type="predicted"/>
<dbReference type="InterPro" id="IPR012337">
    <property type="entry name" value="RNaseH-like_sf"/>
</dbReference>
<organism evidence="2 3">
    <name type="scientific">Chelydra serpentina</name>
    <name type="common">Snapping turtle</name>
    <name type="synonym">Testudo serpentina</name>
    <dbReference type="NCBI Taxonomy" id="8475"/>
    <lineage>
        <taxon>Eukaryota</taxon>
        <taxon>Metazoa</taxon>
        <taxon>Chordata</taxon>
        <taxon>Craniata</taxon>
        <taxon>Vertebrata</taxon>
        <taxon>Euteleostomi</taxon>
        <taxon>Archelosauria</taxon>
        <taxon>Testudinata</taxon>
        <taxon>Testudines</taxon>
        <taxon>Cryptodira</taxon>
        <taxon>Durocryptodira</taxon>
        <taxon>Americhelydia</taxon>
        <taxon>Chelydroidea</taxon>
        <taxon>Chelydridae</taxon>
        <taxon>Chelydra</taxon>
    </lineage>
</organism>
<dbReference type="Proteomes" id="UP000765507">
    <property type="component" value="Unassembled WGS sequence"/>
</dbReference>
<evidence type="ECO:0000313" key="2">
    <source>
        <dbReference type="EMBL" id="KAG6940986.1"/>
    </source>
</evidence>
<dbReference type="GO" id="GO:0003676">
    <property type="term" value="F:nucleic acid binding"/>
    <property type="evidence" value="ECO:0007669"/>
    <property type="project" value="InterPro"/>
</dbReference>
<dbReference type="PROSITE" id="PS50879">
    <property type="entry name" value="RNASE_H_1"/>
    <property type="match status" value="1"/>
</dbReference>
<dbReference type="InterPro" id="IPR002156">
    <property type="entry name" value="RNaseH_domain"/>
</dbReference>
<protein>
    <recommendedName>
        <fullName evidence="1">RNase H type-1 domain-containing protein</fullName>
    </recommendedName>
</protein>
<reference evidence="2 3" key="1">
    <citation type="journal article" date="2020" name="G3 (Bethesda)">
        <title>Draft Genome of the Common Snapping Turtle, Chelydra serpentina, a Model for Phenotypic Plasticity in Reptiles.</title>
        <authorList>
            <person name="Das D."/>
            <person name="Singh S.K."/>
            <person name="Bierstedt J."/>
            <person name="Erickson A."/>
            <person name="Galli G.L.J."/>
            <person name="Crossley D.A. 2nd"/>
            <person name="Rhen T."/>
        </authorList>
    </citation>
    <scope>NUCLEOTIDE SEQUENCE [LARGE SCALE GENOMIC DNA]</scope>
    <source>
        <strain evidence="2">KW</strain>
    </source>
</reference>
<feature type="domain" description="RNase H type-1" evidence="1">
    <location>
        <begin position="15"/>
        <end position="94"/>
    </location>
</feature>
<dbReference type="SUPFAM" id="SSF53098">
    <property type="entry name" value="Ribonuclease H-like"/>
    <property type="match status" value="1"/>
</dbReference>
<dbReference type="Gene3D" id="3.30.420.10">
    <property type="entry name" value="Ribonuclease H-like superfamily/Ribonuclease H"/>
    <property type="match status" value="1"/>
</dbReference>
<gene>
    <name evidence="2" type="ORF">G0U57_011470</name>
</gene>
<evidence type="ECO:0000259" key="1">
    <source>
        <dbReference type="PROSITE" id="PS50879"/>
    </source>
</evidence>
<evidence type="ECO:0000313" key="3">
    <source>
        <dbReference type="Proteomes" id="UP000765507"/>
    </source>
</evidence>
<dbReference type="EMBL" id="JAHGAV010000002">
    <property type="protein sequence ID" value="KAG6940986.1"/>
    <property type="molecule type" value="Genomic_DNA"/>
</dbReference>
<dbReference type="AlphaFoldDB" id="A0A8T1THQ6"/>
<dbReference type="GO" id="GO:0004523">
    <property type="term" value="F:RNA-DNA hybrid ribonuclease activity"/>
    <property type="evidence" value="ECO:0007669"/>
    <property type="project" value="InterPro"/>
</dbReference>